<dbReference type="RefSeq" id="WP_182495377.1">
    <property type="nucleotide sequence ID" value="NZ_BAAAKT010000004.1"/>
</dbReference>
<dbReference type="EMBL" id="JACJIH010000001">
    <property type="protein sequence ID" value="MBA8921365.1"/>
    <property type="molecule type" value="Genomic_DNA"/>
</dbReference>
<name>A0A839FPM8_9MICC</name>
<comment type="caution">
    <text evidence="1">The sequence shown here is derived from an EMBL/GenBank/DDBJ whole genome shotgun (WGS) entry which is preliminary data.</text>
</comment>
<proteinExistence type="predicted"/>
<evidence type="ECO:0000313" key="2">
    <source>
        <dbReference type="Proteomes" id="UP000546252"/>
    </source>
</evidence>
<gene>
    <name evidence="1" type="ORF">HNR24_001298</name>
</gene>
<dbReference type="AlphaFoldDB" id="A0A839FPM8"/>
<dbReference type="Proteomes" id="UP000546252">
    <property type="component" value="Unassembled WGS sequence"/>
</dbReference>
<evidence type="ECO:0000313" key="1">
    <source>
        <dbReference type="EMBL" id="MBA8921365.1"/>
    </source>
</evidence>
<organism evidence="1 2">
    <name type="scientific">Nesterenkonia jeotgali</name>
    <dbReference type="NCBI Taxonomy" id="317018"/>
    <lineage>
        <taxon>Bacteria</taxon>
        <taxon>Bacillati</taxon>
        <taxon>Actinomycetota</taxon>
        <taxon>Actinomycetes</taxon>
        <taxon>Micrococcales</taxon>
        <taxon>Micrococcaceae</taxon>
        <taxon>Nesterenkonia</taxon>
    </lineage>
</organism>
<protein>
    <submittedName>
        <fullName evidence="1">Uncharacterized protein</fullName>
    </submittedName>
</protein>
<reference evidence="1 2" key="1">
    <citation type="submission" date="2020-08" db="EMBL/GenBank/DDBJ databases">
        <title>Sequencing the genomes of 1000 actinobacteria strains.</title>
        <authorList>
            <person name="Klenk H.-P."/>
        </authorList>
    </citation>
    <scope>NUCLEOTIDE SEQUENCE [LARGE SCALE GENOMIC DNA]</scope>
    <source>
        <strain evidence="1 2">DSM 19081</strain>
    </source>
</reference>
<sequence length="143" mass="15994">MSTVTVSSPRLIANGCGAWSDTYNSIEDAMHDLDEVAWNARNGGADGSMLANLWTLAEYCEEYVQGDLEDQVLPEYPRGNADHYIEYVQRFARSVELLAEHGPDATVVVRESEVMHVGFSLDALRTMCEFNLDDPNFRVTVND</sequence>
<accession>A0A839FPM8</accession>